<dbReference type="EMBL" id="JBHSNS010000001">
    <property type="protein sequence ID" value="MFC5727685.1"/>
    <property type="molecule type" value="Genomic_DNA"/>
</dbReference>
<comment type="caution">
    <text evidence="2">The sequence shown here is derived from an EMBL/GenBank/DDBJ whole genome shotgun (WGS) entry which is preliminary data.</text>
</comment>
<dbReference type="Proteomes" id="UP001596072">
    <property type="component" value="Unassembled WGS sequence"/>
</dbReference>
<dbReference type="Gene3D" id="3.90.1140.10">
    <property type="entry name" value="Cyclic phosphodiesterase"/>
    <property type="match status" value="1"/>
</dbReference>
<gene>
    <name evidence="2" type="ORF">ACFPQB_02055</name>
</gene>
<dbReference type="Pfam" id="PF13563">
    <property type="entry name" value="2_5_RNA_ligase2"/>
    <property type="match status" value="1"/>
</dbReference>
<keyword evidence="2" id="KW-0436">Ligase</keyword>
<dbReference type="InterPro" id="IPR009097">
    <property type="entry name" value="Cyclic_Pdiesterase"/>
</dbReference>
<evidence type="ECO:0000313" key="2">
    <source>
        <dbReference type="EMBL" id="MFC5727685.1"/>
    </source>
</evidence>
<proteinExistence type="predicted"/>
<dbReference type="SUPFAM" id="SSF55144">
    <property type="entry name" value="LigT-like"/>
    <property type="match status" value="1"/>
</dbReference>
<evidence type="ECO:0000313" key="3">
    <source>
        <dbReference type="Proteomes" id="UP001596072"/>
    </source>
</evidence>
<reference evidence="3" key="1">
    <citation type="journal article" date="2019" name="Int. J. Syst. Evol. Microbiol.">
        <title>The Global Catalogue of Microorganisms (GCM) 10K type strain sequencing project: providing services to taxonomists for standard genome sequencing and annotation.</title>
        <authorList>
            <consortium name="The Broad Institute Genomics Platform"/>
            <consortium name="The Broad Institute Genome Sequencing Center for Infectious Disease"/>
            <person name="Wu L."/>
            <person name="Ma J."/>
        </authorList>
    </citation>
    <scope>NUCLEOTIDE SEQUENCE [LARGE SCALE GENOMIC DNA]</scope>
    <source>
        <strain evidence="3">YIM 94188</strain>
    </source>
</reference>
<protein>
    <submittedName>
        <fullName evidence="2">2'-5' RNA ligase family protein</fullName>
    </submittedName>
</protein>
<keyword evidence="3" id="KW-1185">Reference proteome</keyword>
<name>A0ABW0Z9M0_9ACTN</name>
<feature type="compositionally biased region" description="Low complexity" evidence="1">
    <location>
        <begin position="189"/>
        <end position="199"/>
    </location>
</feature>
<dbReference type="InterPro" id="IPR050580">
    <property type="entry name" value="2H_phosphoesterase_YjcG-like"/>
</dbReference>
<dbReference type="PANTHER" id="PTHR40037">
    <property type="entry name" value="PHOSPHOESTERASE YJCG-RELATED"/>
    <property type="match status" value="1"/>
</dbReference>
<dbReference type="PANTHER" id="PTHR40037:SF1">
    <property type="entry name" value="PHOSPHOESTERASE SAOUHSC_00951-RELATED"/>
    <property type="match status" value="1"/>
</dbReference>
<evidence type="ECO:0000256" key="1">
    <source>
        <dbReference type="SAM" id="MobiDB-lite"/>
    </source>
</evidence>
<dbReference type="RefSeq" id="WP_136436219.1">
    <property type="nucleotide sequence ID" value="NZ_JBHSNS010000001.1"/>
</dbReference>
<dbReference type="GO" id="GO:0016874">
    <property type="term" value="F:ligase activity"/>
    <property type="evidence" value="ECO:0007669"/>
    <property type="project" value="UniProtKB-KW"/>
</dbReference>
<feature type="region of interest" description="Disordered" evidence="1">
    <location>
        <begin position="179"/>
        <end position="199"/>
    </location>
</feature>
<organism evidence="2 3">
    <name type="scientific">Nocardioides vastitatis</name>
    <dbReference type="NCBI Taxonomy" id="2568655"/>
    <lineage>
        <taxon>Bacteria</taxon>
        <taxon>Bacillati</taxon>
        <taxon>Actinomycetota</taxon>
        <taxon>Actinomycetes</taxon>
        <taxon>Propionibacteriales</taxon>
        <taxon>Nocardioidaceae</taxon>
        <taxon>Nocardioides</taxon>
    </lineage>
</organism>
<sequence>MSSLAPHGPTPGATTIGVAIAIPEPWATELQEYRLDIGDPTAVGVPTHITLVPPTEISQPLAEIEEHLEAAAESQEPFRVHLRGTGTFRPVSPVVFIGLAEGISQCEQLADAVREGPLAVDLHFPYHPHVTVAHHMSDEDLDRAFEELATFECVFDVTSFHLYVHQGQTGWKTTRTFALGRSPAREGGRTPTTPTRQTR</sequence>
<accession>A0ABW0Z9M0</accession>